<sequence>MKALVYTGVQELTYLDRPMPQVGDGEVLVRIEASGICGSDMHAYLGHDDRRPAPLTLGHEAAGVVVGGPEDGRRVTINPLVACQTCDFCNSHRENLCQRRQIISMPPREGAFADYVAMPRHNLITVPDHVPLAKAALAEPIACGWHGVRLGRTTLGGTLSGARAVVIGGGAIGVGAALSLAAQGADDITLVEPNETRRARLADVAGFEVCAPGEPAMPAPGSADIVVDGVGYAGTRASASALARPGGVIVHIGLGEANGGLDIRRMTLQEITFIGTYTYTAQDFTDTAAAIFDGRLGQLDWVEKRPLSHGHAAFQDIRAGRVAAPKIVLTPEHGPAET</sequence>
<dbReference type="PANTHER" id="PTHR43401:SF2">
    <property type="entry name" value="L-THREONINE 3-DEHYDROGENASE"/>
    <property type="match status" value="1"/>
</dbReference>
<dbReference type="SUPFAM" id="SSF51735">
    <property type="entry name" value="NAD(P)-binding Rossmann-fold domains"/>
    <property type="match status" value="1"/>
</dbReference>
<evidence type="ECO:0000313" key="5">
    <source>
        <dbReference type="Proteomes" id="UP000436522"/>
    </source>
</evidence>
<keyword evidence="5" id="KW-1185">Reference proteome</keyword>
<dbReference type="InterPro" id="IPR013149">
    <property type="entry name" value="ADH-like_C"/>
</dbReference>
<dbReference type="OrthoDB" id="9809185at2"/>
<dbReference type="AlphaFoldDB" id="A0A640VZK1"/>
<comment type="caution">
    <text evidence="4">The sequence shown here is derived from an EMBL/GenBank/DDBJ whole genome shotgun (WGS) entry which is preliminary data.</text>
</comment>
<dbReference type="Proteomes" id="UP000436522">
    <property type="component" value="Unassembled WGS sequence"/>
</dbReference>
<dbReference type="PANTHER" id="PTHR43401">
    <property type="entry name" value="L-THREONINE 3-DEHYDROGENASE"/>
    <property type="match status" value="1"/>
</dbReference>
<organism evidence="4 5">
    <name type="scientific">Roseobacter cerasinus</name>
    <dbReference type="NCBI Taxonomy" id="2602289"/>
    <lineage>
        <taxon>Bacteria</taxon>
        <taxon>Pseudomonadati</taxon>
        <taxon>Pseudomonadota</taxon>
        <taxon>Alphaproteobacteria</taxon>
        <taxon>Rhodobacterales</taxon>
        <taxon>Roseobacteraceae</taxon>
        <taxon>Roseobacter</taxon>
    </lineage>
</organism>
<evidence type="ECO:0000313" key="4">
    <source>
        <dbReference type="EMBL" id="GFE52551.1"/>
    </source>
</evidence>
<dbReference type="InterPro" id="IPR013154">
    <property type="entry name" value="ADH-like_N"/>
</dbReference>
<accession>A0A640VZK1</accession>
<feature type="domain" description="Alcohol dehydrogenase-like N-terminal" evidence="3">
    <location>
        <begin position="23"/>
        <end position="128"/>
    </location>
</feature>
<dbReference type="InterPro" id="IPR050129">
    <property type="entry name" value="Zn_alcohol_dh"/>
</dbReference>
<dbReference type="Pfam" id="PF08240">
    <property type="entry name" value="ADH_N"/>
    <property type="match status" value="1"/>
</dbReference>
<reference evidence="4 5" key="1">
    <citation type="submission" date="2019-12" db="EMBL/GenBank/DDBJ databases">
        <title>Roseobacter cerasinus sp. nov., isolated from seawater around aquaculture.</title>
        <authorList>
            <person name="Muramatsu S."/>
            <person name="Takabe Y."/>
            <person name="Mori K."/>
            <person name="Takaichi S."/>
            <person name="Hanada S."/>
        </authorList>
    </citation>
    <scope>NUCLEOTIDE SEQUENCE [LARGE SCALE GENOMIC DNA]</scope>
    <source>
        <strain evidence="4 5">AI77</strain>
    </source>
</reference>
<dbReference type="GO" id="GO:0016491">
    <property type="term" value="F:oxidoreductase activity"/>
    <property type="evidence" value="ECO:0007669"/>
    <property type="project" value="UniProtKB-KW"/>
</dbReference>
<dbReference type="Pfam" id="PF00107">
    <property type="entry name" value="ADH_zinc_N"/>
    <property type="match status" value="1"/>
</dbReference>
<proteinExistence type="predicted"/>
<dbReference type="EMBL" id="BLIV01000015">
    <property type="protein sequence ID" value="GFE52551.1"/>
    <property type="molecule type" value="Genomic_DNA"/>
</dbReference>
<keyword evidence="1" id="KW-0560">Oxidoreductase</keyword>
<dbReference type="Gene3D" id="3.40.50.720">
    <property type="entry name" value="NAD(P)-binding Rossmann-like Domain"/>
    <property type="match status" value="1"/>
</dbReference>
<dbReference type="Gene3D" id="3.90.180.10">
    <property type="entry name" value="Medium-chain alcohol dehydrogenases, catalytic domain"/>
    <property type="match status" value="1"/>
</dbReference>
<dbReference type="InterPro" id="IPR036291">
    <property type="entry name" value="NAD(P)-bd_dom_sf"/>
</dbReference>
<name>A0A640VZK1_9RHOB</name>
<dbReference type="RefSeq" id="WP_159981341.1">
    <property type="nucleotide sequence ID" value="NZ_BLIV01000015.1"/>
</dbReference>
<evidence type="ECO:0000259" key="2">
    <source>
        <dbReference type="Pfam" id="PF00107"/>
    </source>
</evidence>
<dbReference type="SUPFAM" id="SSF50129">
    <property type="entry name" value="GroES-like"/>
    <property type="match status" value="1"/>
</dbReference>
<feature type="domain" description="Alcohol dehydrogenase-like C-terminal" evidence="2">
    <location>
        <begin position="171"/>
        <end position="288"/>
    </location>
</feature>
<gene>
    <name evidence="4" type="primary">adh</name>
    <name evidence="4" type="ORF">So717_43040</name>
</gene>
<evidence type="ECO:0000256" key="1">
    <source>
        <dbReference type="ARBA" id="ARBA00023002"/>
    </source>
</evidence>
<protein>
    <submittedName>
        <fullName evidence="4">Galactitol-1-phosphate 5-dehydrogenase</fullName>
    </submittedName>
</protein>
<evidence type="ECO:0000259" key="3">
    <source>
        <dbReference type="Pfam" id="PF08240"/>
    </source>
</evidence>
<dbReference type="InterPro" id="IPR011032">
    <property type="entry name" value="GroES-like_sf"/>
</dbReference>